<dbReference type="SMART" id="SM00267">
    <property type="entry name" value="GGDEF"/>
    <property type="match status" value="1"/>
</dbReference>
<dbReference type="CDD" id="cd01949">
    <property type="entry name" value="GGDEF"/>
    <property type="match status" value="1"/>
</dbReference>
<dbReference type="InterPro" id="IPR043128">
    <property type="entry name" value="Rev_trsase/Diguanyl_cyclase"/>
</dbReference>
<dbReference type="Pfam" id="PF25487">
    <property type="entry name" value="ETR1_N"/>
    <property type="match status" value="1"/>
</dbReference>
<dbReference type="PANTHER" id="PTHR45138:SF9">
    <property type="entry name" value="DIGUANYLATE CYCLASE DGCM-RELATED"/>
    <property type="match status" value="1"/>
</dbReference>
<evidence type="ECO:0000256" key="1">
    <source>
        <dbReference type="ARBA" id="ARBA00012528"/>
    </source>
</evidence>
<comment type="catalytic activity">
    <reaction evidence="2">
        <text>2 GTP = 3',3'-c-di-GMP + 2 diphosphate</text>
        <dbReference type="Rhea" id="RHEA:24898"/>
        <dbReference type="ChEBI" id="CHEBI:33019"/>
        <dbReference type="ChEBI" id="CHEBI:37565"/>
        <dbReference type="ChEBI" id="CHEBI:58805"/>
        <dbReference type="EC" id="2.7.7.65"/>
    </reaction>
</comment>
<dbReference type="Gene3D" id="3.30.70.270">
    <property type="match status" value="1"/>
</dbReference>
<sequence>MGLVNDFLNGDFMPHGHCLLWRTDLLILHVGGDILTFVAYMLIPIALIRLVRARDDLHFGWIFLMFAGFIFFCGATHLLGVINVWHGYYYIHGVVKSLTGLISITTAVLLWYMLPYAINLPSKRQLQSKIIQLTEVEKQLAESNLRLEVEVSKRTAQLEKMATTDELTGLFNRREILRLLALEISRSTRQQSTLSIMMLDLDDFKAINDNYGHLTGDQTLKHAAECFSRIVRKTDFIGRIGGEEFLIVLPDTPATSAVALAERIREAKQCATEQSTIPACTVSIGVAQCVATDDQQSLIQRADECLYQAKAAGRNCVRQVAQQ</sequence>
<accession>A0ABT9HX75</accession>
<dbReference type="PROSITE" id="PS50887">
    <property type="entry name" value="GGDEF"/>
    <property type="match status" value="1"/>
</dbReference>
<feature type="transmembrane region" description="Helical" evidence="3">
    <location>
        <begin position="59"/>
        <end position="82"/>
    </location>
</feature>
<evidence type="ECO:0000259" key="4">
    <source>
        <dbReference type="PROSITE" id="PS50887"/>
    </source>
</evidence>
<keyword evidence="3" id="KW-0472">Membrane</keyword>
<dbReference type="InterPro" id="IPR000160">
    <property type="entry name" value="GGDEF_dom"/>
</dbReference>
<keyword evidence="3" id="KW-1133">Transmembrane helix</keyword>
<organism evidence="5 6">
    <name type="scientific">Rheinheimera baltica</name>
    <dbReference type="NCBI Taxonomy" id="67576"/>
    <lineage>
        <taxon>Bacteria</taxon>
        <taxon>Pseudomonadati</taxon>
        <taxon>Pseudomonadota</taxon>
        <taxon>Gammaproteobacteria</taxon>
        <taxon>Chromatiales</taxon>
        <taxon>Chromatiaceae</taxon>
        <taxon>Rheinheimera</taxon>
    </lineage>
</organism>
<dbReference type="EC" id="2.7.7.65" evidence="1"/>
<protein>
    <recommendedName>
        <fullName evidence="1">diguanylate cyclase</fullName>
        <ecNumber evidence="1">2.7.7.65</ecNumber>
    </recommendedName>
</protein>
<name>A0ABT9HX75_9GAMM</name>
<dbReference type="Pfam" id="PF00990">
    <property type="entry name" value="GGDEF"/>
    <property type="match status" value="1"/>
</dbReference>
<dbReference type="SUPFAM" id="SSF55073">
    <property type="entry name" value="Nucleotide cyclase"/>
    <property type="match status" value="1"/>
</dbReference>
<dbReference type="InterPro" id="IPR050469">
    <property type="entry name" value="Diguanylate_Cyclase"/>
</dbReference>
<keyword evidence="3" id="KW-0812">Transmembrane</keyword>
<dbReference type="EMBL" id="JAPJDZ010000012">
    <property type="protein sequence ID" value="MDP5135733.1"/>
    <property type="molecule type" value="Genomic_DNA"/>
</dbReference>
<dbReference type="Proteomes" id="UP001231109">
    <property type="component" value="Unassembled WGS sequence"/>
</dbReference>
<evidence type="ECO:0000313" key="6">
    <source>
        <dbReference type="Proteomes" id="UP001231109"/>
    </source>
</evidence>
<dbReference type="NCBIfam" id="TIGR00254">
    <property type="entry name" value="GGDEF"/>
    <property type="match status" value="1"/>
</dbReference>
<feature type="transmembrane region" description="Helical" evidence="3">
    <location>
        <begin position="88"/>
        <end position="114"/>
    </location>
</feature>
<dbReference type="InterPro" id="IPR029787">
    <property type="entry name" value="Nucleotide_cyclase"/>
</dbReference>
<feature type="domain" description="GGDEF" evidence="4">
    <location>
        <begin position="192"/>
        <end position="322"/>
    </location>
</feature>
<evidence type="ECO:0000256" key="3">
    <source>
        <dbReference type="SAM" id="Phobius"/>
    </source>
</evidence>
<dbReference type="PANTHER" id="PTHR45138">
    <property type="entry name" value="REGULATORY COMPONENTS OF SENSORY TRANSDUCTION SYSTEM"/>
    <property type="match status" value="1"/>
</dbReference>
<comment type="caution">
    <text evidence="5">The sequence shown here is derived from an EMBL/GenBank/DDBJ whole genome shotgun (WGS) entry which is preliminary data.</text>
</comment>
<evidence type="ECO:0000256" key="2">
    <source>
        <dbReference type="ARBA" id="ARBA00034247"/>
    </source>
</evidence>
<evidence type="ECO:0000313" key="5">
    <source>
        <dbReference type="EMBL" id="MDP5135733.1"/>
    </source>
</evidence>
<feature type="transmembrane region" description="Helical" evidence="3">
    <location>
        <begin position="26"/>
        <end position="47"/>
    </location>
</feature>
<reference evidence="5 6" key="1">
    <citation type="submission" date="2022-11" db="EMBL/GenBank/DDBJ databases">
        <title>Viruses from the air-sea interface of a natural surface slick.</title>
        <authorList>
            <person name="Rahlff J."/>
            <person name="Holmfeldt K."/>
        </authorList>
    </citation>
    <scope>NUCLEOTIDE SEQUENCE [LARGE SCALE GENOMIC DNA]</scope>
    <source>
        <strain evidence="5 6">SMS4</strain>
    </source>
</reference>
<dbReference type="InterPro" id="IPR058544">
    <property type="entry name" value="ETR1_N"/>
</dbReference>
<gene>
    <name evidence="5" type="ORF">ORJ04_07205</name>
</gene>
<proteinExistence type="predicted"/>
<dbReference type="RefSeq" id="WP_305974853.1">
    <property type="nucleotide sequence ID" value="NZ_JAPJDZ010000012.1"/>
</dbReference>
<keyword evidence="6" id="KW-1185">Reference proteome</keyword>